<feature type="domain" description="CSC1/OSCA1-like 7TM region" evidence="3">
    <location>
        <begin position="220"/>
        <end position="446"/>
    </location>
</feature>
<sequence>YVFYSGARACYIDDLRHCLPRPPFQDNMRILNIISNRLPVSAVPSYPMGSSAGLELSTPEYTKRISSRTVLFTSVPKEYLEKDRIYGLFNGSGKNIWIPGDTKELDRIIKERGKVAMKLEKGEAQWIKLCNKERIKYEKKTGAMVEKAATATTNPESGNLVAGWIPDGQRPTHRTGPLGLIGKKVDTIKWGRKELKVPIPKAQSAQTNWLADCNTAICYVILGAFSGLLPSIALSLLMSSVPAYMRICARRSGCVSLSQAELFTQKAYFLFQVLQVFLVQTLSNSFVSSLVTILRNPTNVFSILSSSIPTASNFYISFFIVQGLAIATNVLTQVIGSIIFTLSFKFANRTPRSMYYKWTTLSTLSWGSLMPIYTNMAVISIVYSVIAPFLLLWSAIGMGLFYLAYRDNVLYVAEAEIDTRGLIYPQALKQLLSGVYLAEICLVGMFIVSKATGPAFLMAVFLALTILCHISLAKALNPLLYCIPLSLQFQENRVDRSQQQNEEDGRAQNGVGPTSTGASKSNLASRLVLRATGKGRKKTKSVFKWLKLWIYADYATVDQLVHHEDRKELEQH</sequence>
<dbReference type="OrthoDB" id="1076608at2759"/>
<dbReference type="PANTHER" id="PTHR13018">
    <property type="entry name" value="PROBABLE MEMBRANE PROTEIN DUF221-RELATED"/>
    <property type="match status" value="1"/>
</dbReference>
<reference evidence="5" key="1">
    <citation type="journal article" date="2012" name="Mol. Plant Microbe Interact.">
        <title>A highly conserved effector in Fusarium oxysporum is required for full virulence on Arabidopsis.</title>
        <authorList>
            <person name="Thatcher L.F."/>
            <person name="Gardiner D.M."/>
            <person name="Kazan K."/>
            <person name="Manners J."/>
        </authorList>
    </citation>
    <scope>NUCLEOTIDE SEQUENCE [LARGE SCALE GENOMIC DNA]</scope>
    <source>
        <strain evidence="5">Fo5176</strain>
    </source>
</reference>
<feature type="domain" description="CSC1/OSCA1-like cytosolic" evidence="4">
    <location>
        <begin position="67"/>
        <end position="207"/>
    </location>
</feature>
<dbReference type="Pfam" id="PF14703">
    <property type="entry name" value="PHM7_cyt"/>
    <property type="match status" value="1"/>
</dbReference>
<evidence type="ECO:0000259" key="3">
    <source>
        <dbReference type="Pfam" id="PF02714"/>
    </source>
</evidence>
<name>F9GEV7_FUSOF</name>
<evidence type="ECO:0000259" key="4">
    <source>
        <dbReference type="Pfam" id="PF14703"/>
    </source>
</evidence>
<dbReference type="GO" id="GO:0005227">
    <property type="term" value="F:calcium-activated cation channel activity"/>
    <property type="evidence" value="ECO:0007669"/>
    <property type="project" value="InterPro"/>
</dbReference>
<feature type="transmembrane region" description="Helical" evidence="2">
    <location>
        <begin position="455"/>
        <end position="476"/>
    </location>
</feature>
<dbReference type="GO" id="GO:0005886">
    <property type="term" value="C:plasma membrane"/>
    <property type="evidence" value="ECO:0007669"/>
    <property type="project" value="TreeGrafter"/>
</dbReference>
<dbReference type="Pfam" id="PF02714">
    <property type="entry name" value="RSN1_7TM"/>
    <property type="match status" value="1"/>
</dbReference>
<feature type="transmembrane region" description="Helical" evidence="2">
    <location>
        <begin position="268"/>
        <end position="294"/>
    </location>
</feature>
<gene>
    <name evidence="5" type="ORF">FOXB_17191</name>
</gene>
<comment type="caution">
    <text evidence="5">The sequence shown here is derived from an EMBL/GenBank/DDBJ whole genome shotgun (WGS) entry which is preliminary data.</text>
</comment>
<evidence type="ECO:0000256" key="1">
    <source>
        <dbReference type="SAM" id="MobiDB-lite"/>
    </source>
</evidence>
<keyword evidence="2" id="KW-0812">Transmembrane</keyword>
<accession>F9GEV7</accession>
<evidence type="ECO:0000313" key="5">
    <source>
        <dbReference type="EMBL" id="EGU72300.1"/>
    </source>
</evidence>
<organism evidence="5">
    <name type="scientific">Fusarium oxysporum (strain Fo5176)</name>
    <name type="common">Fusarium vascular wilt</name>
    <dbReference type="NCBI Taxonomy" id="660025"/>
    <lineage>
        <taxon>Eukaryota</taxon>
        <taxon>Fungi</taxon>
        <taxon>Dikarya</taxon>
        <taxon>Ascomycota</taxon>
        <taxon>Pezizomycotina</taxon>
        <taxon>Sordariomycetes</taxon>
        <taxon>Hypocreomycetidae</taxon>
        <taxon>Hypocreales</taxon>
        <taxon>Nectriaceae</taxon>
        <taxon>Fusarium</taxon>
        <taxon>Fusarium oxysporum species complex</taxon>
    </lineage>
</organism>
<dbReference type="InterPro" id="IPR027815">
    <property type="entry name" value="CSC1/OSCA1-like_cyt"/>
</dbReference>
<feature type="transmembrane region" description="Helical" evidence="2">
    <location>
        <begin position="380"/>
        <end position="405"/>
    </location>
</feature>
<dbReference type="InterPro" id="IPR003864">
    <property type="entry name" value="CSC1/OSCA1-like_7TM"/>
</dbReference>
<dbReference type="PANTHER" id="PTHR13018:SF26">
    <property type="entry name" value="DOMAIN PROTEIN, PUTATIVE (AFU_ORTHOLOGUE AFUA_5G10920)-RELATED"/>
    <property type="match status" value="1"/>
</dbReference>
<dbReference type="InterPro" id="IPR045122">
    <property type="entry name" value="Csc1-like"/>
</dbReference>
<dbReference type="EMBL" id="AFQF01006607">
    <property type="protein sequence ID" value="EGU72300.1"/>
    <property type="molecule type" value="Genomic_DNA"/>
</dbReference>
<dbReference type="AlphaFoldDB" id="F9GEV7"/>
<keyword evidence="2" id="KW-1133">Transmembrane helix</keyword>
<feature type="region of interest" description="Disordered" evidence="1">
    <location>
        <begin position="494"/>
        <end position="519"/>
    </location>
</feature>
<feature type="non-terminal residue" evidence="5">
    <location>
        <position position="1"/>
    </location>
</feature>
<evidence type="ECO:0000256" key="2">
    <source>
        <dbReference type="SAM" id="Phobius"/>
    </source>
</evidence>
<proteinExistence type="predicted"/>
<feature type="transmembrane region" description="Helical" evidence="2">
    <location>
        <begin position="314"/>
        <end position="342"/>
    </location>
</feature>
<keyword evidence="2" id="KW-0472">Membrane</keyword>
<protein>
    <recommendedName>
        <fullName evidence="6">CSC1/OSCA1-like 7TM region domain-containing protein</fullName>
    </recommendedName>
</protein>
<feature type="transmembrane region" description="Helical" evidence="2">
    <location>
        <begin position="219"/>
        <end position="247"/>
    </location>
</feature>
<evidence type="ECO:0008006" key="6">
    <source>
        <dbReference type="Google" id="ProtNLM"/>
    </source>
</evidence>